<accession>A0A699XGI9</accession>
<feature type="region of interest" description="Disordered" evidence="1">
    <location>
        <begin position="1"/>
        <end position="83"/>
    </location>
</feature>
<evidence type="ECO:0000256" key="1">
    <source>
        <dbReference type="SAM" id="MobiDB-lite"/>
    </source>
</evidence>
<feature type="non-terminal residue" evidence="2">
    <location>
        <position position="1"/>
    </location>
</feature>
<reference evidence="2" key="1">
    <citation type="journal article" date="2019" name="Sci. Rep.">
        <title>Draft genome of Tanacetum cinerariifolium, the natural source of mosquito coil.</title>
        <authorList>
            <person name="Yamashiro T."/>
            <person name="Shiraishi A."/>
            <person name="Satake H."/>
            <person name="Nakayama K."/>
        </authorList>
    </citation>
    <scope>NUCLEOTIDE SEQUENCE</scope>
</reference>
<sequence>PGAAGALDLQRVGNAVEQRDQAARGQGQRRVDAGAAGDGEGEGFREAGQQGGKRVGEVLRDLDRRDDHRGGGQIIAGHHGRVD</sequence>
<dbReference type="EMBL" id="BKCJ011850895">
    <property type="protein sequence ID" value="GFD58273.1"/>
    <property type="molecule type" value="Genomic_DNA"/>
</dbReference>
<gene>
    <name evidence="2" type="ORF">Tci_930242</name>
</gene>
<feature type="non-terminal residue" evidence="2">
    <location>
        <position position="83"/>
    </location>
</feature>
<protein>
    <submittedName>
        <fullName evidence="2">Uncharacterized protein</fullName>
    </submittedName>
</protein>
<organism evidence="2">
    <name type="scientific">Tanacetum cinerariifolium</name>
    <name type="common">Dalmatian daisy</name>
    <name type="synonym">Chrysanthemum cinerariifolium</name>
    <dbReference type="NCBI Taxonomy" id="118510"/>
    <lineage>
        <taxon>Eukaryota</taxon>
        <taxon>Viridiplantae</taxon>
        <taxon>Streptophyta</taxon>
        <taxon>Embryophyta</taxon>
        <taxon>Tracheophyta</taxon>
        <taxon>Spermatophyta</taxon>
        <taxon>Magnoliopsida</taxon>
        <taxon>eudicotyledons</taxon>
        <taxon>Gunneridae</taxon>
        <taxon>Pentapetalae</taxon>
        <taxon>asterids</taxon>
        <taxon>campanulids</taxon>
        <taxon>Asterales</taxon>
        <taxon>Asteraceae</taxon>
        <taxon>Asteroideae</taxon>
        <taxon>Anthemideae</taxon>
        <taxon>Anthemidinae</taxon>
        <taxon>Tanacetum</taxon>
    </lineage>
</organism>
<name>A0A699XGI9_TANCI</name>
<comment type="caution">
    <text evidence="2">The sequence shown here is derived from an EMBL/GenBank/DDBJ whole genome shotgun (WGS) entry which is preliminary data.</text>
</comment>
<feature type="compositionally biased region" description="Basic and acidic residues" evidence="1">
    <location>
        <begin position="54"/>
        <end position="70"/>
    </location>
</feature>
<proteinExistence type="predicted"/>
<evidence type="ECO:0000313" key="2">
    <source>
        <dbReference type="EMBL" id="GFD58273.1"/>
    </source>
</evidence>
<dbReference type="AlphaFoldDB" id="A0A699XGI9"/>